<gene>
    <name evidence="2" type="primary">upp2</name>
    <name evidence="2" type="ORF">CGLAU_10020</name>
</gene>
<dbReference type="GO" id="GO:0004845">
    <property type="term" value="F:uracil phosphoribosyltransferase activity"/>
    <property type="evidence" value="ECO:0007669"/>
    <property type="project" value="UniProtKB-EC"/>
</dbReference>
<dbReference type="Pfam" id="PF14681">
    <property type="entry name" value="UPRTase"/>
    <property type="match status" value="1"/>
</dbReference>
<name>A0A1Q2HYM1_9CORY</name>
<evidence type="ECO:0000259" key="1">
    <source>
        <dbReference type="Pfam" id="PF14681"/>
    </source>
</evidence>
<evidence type="ECO:0000313" key="3">
    <source>
        <dbReference type="Proteomes" id="UP000217209"/>
    </source>
</evidence>
<dbReference type="InterPro" id="IPR029057">
    <property type="entry name" value="PRTase-like"/>
</dbReference>
<proteinExistence type="predicted"/>
<dbReference type="Proteomes" id="UP000217209">
    <property type="component" value="Chromosome"/>
</dbReference>
<keyword evidence="2" id="KW-0808">Transferase</keyword>
<accession>A0A1Q2HYM1</accession>
<dbReference type="KEGG" id="cgv:CGLAU_10020"/>
<dbReference type="EMBL" id="CP019688">
    <property type="protein sequence ID" value="AQQ15952.1"/>
    <property type="molecule type" value="Genomic_DNA"/>
</dbReference>
<keyword evidence="3" id="KW-1185">Reference proteome</keyword>
<dbReference type="AlphaFoldDB" id="A0A1Q2HYM1"/>
<protein>
    <submittedName>
        <fullName evidence="2">Uracil phosphoribosyltransferase</fullName>
        <ecNumber evidence="2">2.4.2.9</ecNumber>
    </submittedName>
</protein>
<dbReference type="Gene3D" id="3.40.50.2020">
    <property type="match status" value="1"/>
</dbReference>
<dbReference type="InterPro" id="IPR000836">
    <property type="entry name" value="PRTase_dom"/>
</dbReference>
<keyword evidence="2" id="KW-0328">Glycosyltransferase</keyword>
<evidence type="ECO:0000313" key="2">
    <source>
        <dbReference type="EMBL" id="AQQ15952.1"/>
    </source>
</evidence>
<dbReference type="EC" id="2.4.2.9" evidence="2"/>
<feature type="domain" description="Phosphoribosyltransferase" evidence="1">
    <location>
        <begin position="1"/>
        <end position="77"/>
    </location>
</feature>
<sequence length="79" mass="8568">MVATGRSLSLAIDRLKDVGVQETSIISVNYLASPQGLEFVQQRHPDCTYVIASIEEALTENGYMLPGIGDFGDRFFSAG</sequence>
<organism evidence="2 3">
    <name type="scientific">Corynebacterium glaucum</name>
    <dbReference type="NCBI Taxonomy" id="187491"/>
    <lineage>
        <taxon>Bacteria</taxon>
        <taxon>Bacillati</taxon>
        <taxon>Actinomycetota</taxon>
        <taxon>Actinomycetes</taxon>
        <taxon>Mycobacteriales</taxon>
        <taxon>Corynebacteriaceae</taxon>
        <taxon>Corynebacterium</taxon>
    </lineage>
</organism>
<reference evidence="2 3" key="1">
    <citation type="submission" date="2016-12" db="EMBL/GenBank/DDBJ databases">
        <authorList>
            <person name="Song W.-J."/>
            <person name="Kurnit D.M."/>
        </authorList>
    </citation>
    <scope>NUCLEOTIDE SEQUENCE [LARGE SCALE GENOMIC DNA]</scope>
    <source>
        <strain evidence="2 3">DSM 30827</strain>
    </source>
</reference>
<dbReference type="SUPFAM" id="SSF53271">
    <property type="entry name" value="PRTase-like"/>
    <property type="match status" value="1"/>
</dbReference>